<dbReference type="EMBL" id="CP127526">
    <property type="protein sequence ID" value="XRI74936.1"/>
    <property type="molecule type" value="Genomic_DNA"/>
</dbReference>
<organism evidence="1 2">
    <name type="scientific">Acidithiobacillus montserratensis</name>
    <dbReference type="NCBI Taxonomy" id="2729135"/>
    <lineage>
        <taxon>Bacteria</taxon>
        <taxon>Pseudomonadati</taxon>
        <taxon>Pseudomonadota</taxon>
        <taxon>Acidithiobacillia</taxon>
        <taxon>Acidithiobacillales</taxon>
        <taxon>Acidithiobacillaceae</taxon>
        <taxon>Acidithiobacillus</taxon>
    </lineage>
</organism>
<accession>A0ACD5HK50</accession>
<reference evidence="1 2" key="1">
    <citation type="journal article" date="2021" name="ISME J.">
        <title>Genomic evolution of the class Acidithiobacillia: deep-branching Proteobacteria living in extreme acidic conditions.</title>
        <authorList>
            <person name="Moya-Beltran A."/>
            <person name="Beard S."/>
            <person name="Rojas-Villalobos C."/>
            <person name="Issotta F."/>
            <person name="Gallardo Y."/>
            <person name="Ulloa R."/>
            <person name="Giaveno A."/>
            <person name="Degli Esposti M."/>
            <person name="Johnson D.B."/>
            <person name="Quatrini R."/>
        </authorList>
    </citation>
    <scope>NUCLEOTIDE SEQUENCE [LARGE SCALE GENOMIC DNA]</scope>
    <source>
        <strain evidence="1 2">GG1-14</strain>
    </source>
</reference>
<keyword evidence="2" id="KW-1185">Reference proteome</keyword>
<evidence type="ECO:0000313" key="1">
    <source>
        <dbReference type="EMBL" id="XRI74936.1"/>
    </source>
</evidence>
<proteinExistence type="predicted"/>
<sequence length="286" mass="32795">MGWDISYHPITPEEIQAWYFQGLQDSDQVERLIQDFAVDEFNAYKMLQVFAEGRKIPLQEVSDDFESTHGFFVAIVSSFLRDYTYLRGAAFSFLLESFPNAQQYTTDWRSLVPPAWRQLPFANGLTENYSVGVYLSPENLRHLQADYETRPDLRAAVDQVFGEGTRELFWQAIDAALCEGRGLLEATEVIEPNPQHLDDSTGYGDLEHCRPEGLHLYAAIGQRQVRAALQAWDAKESQVIREVRDVHLQQEEDGKITAKTVSINPPRGSLSQPPKKGWRRWLPFKK</sequence>
<gene>
    <name evidence="1" type="ORF">HHS34_007000</name>
</gene>
<name>A0ACD5HK50_9PROT</name>
<dbReference type="Proteomes" id="UP001195965">
    <property type="component" value="Chromosome"/>
</dbReference>
<evidence type="ECO:0000313" key="2">
    <source>
        <dbReference type="Proteomes" id="UP001195965"/>
    </source>
</evidence>
<protein>
    <submittedName>
        <fullName evidence="1">Uncharacterized protein</fullName>
    </submittedName>
</protein>